<dbReference type="RefSeq" id="XP_001292717.1">
    <property type="nucleotide sequence ID" value="XM_001292716.1"/>
</dbReference>
<dbReference type="VEuPathDB" id="TrichDB:TVAGG3_0138470"/>
<dbReference type="VEuPathDB" id="TrichDB:TVAGG3_0138170"/>
<proteinExistence type="predicted"/>
<dbReference type="VEuPathDB" id="TrichDB:TVAGG3_0138830"/>
<evidence type="ECO:0000313" key="7">
    <source>
        <dbReference type="Proteomes" id="UP000001542"/>
    </source>
</evidence>
<dbReference type="VEuPathDB" id="TrichDB:TVAGG3_0138560"/>
<dbReference type="VEuPathDB" id="TrichDB:TVAGG3_0138960"/>
<dbReference type="VEuPathDB" id="TrichDB:TVAGG3_0137940"/>
<dbReference type="VEuPathDB" id="TrichDB:TVAGG3_0052570"/>
<dbReference type="VEuPathDB" id="TrichDB:TVAGG3_0139130"/>
<dbReference type="VEuPathDB" id="TrichDB:TVAGG3_0139600"/>
<dbReference type="VEuPathDB" id="TrichDB:TVAGG3_0139350"/>
<dbReference type="VEuPathDB" id="TrichDB:TVAGG3_0051270"/>
<dbReference type="VEuPathDB" id="TrichDB:TVAGG3_0137480"/>
<dbReference type="VEuPathDB" id="TrichDB:TVAGG3_0138390"/>
<dbReference type="KEGG" id="tva:4737228"/>
<dbReference type="VEuPathDB" id="TrichDB:TVAGG3_0138780"/>
<dbReference type="AlphaFoldDB" id="A2GNP9"/>
<dbReference type="VEuPathDB" id="TrichDB:TVAGG3_0051670"/>
<dbReference type="EMBL" id="DS119592">
    <property type="protein sequence ID" value="EAX79787.1"/>
    <property type="molecule type" value="Genomic_DNA"/>
</dbReference>
<dbReference type="RefSeq" id="XP_001293617.1">
    <property type="nucleotide sequence ID" value="XM_001293616.1"/>
</dbReference>
<dbReference type="VEuPathDB" id="TrichDB:TVAGG3_0138340"/>
<dbReference type="VEuPathDB" id="TrichDB:TVAGG3_0053260"/>
<dbReference type="VEuPathDB" id="TrichDB:TVAGG3_0139020"/>
<dbReference type="VEuPathDB" id="TrichDB:TVAGG3_0137580"/>
<dbReference type="VEuPathDB" id="TrichDB:TVAGG3_0051430"/>
<dbReference type="VEuPathDB" id="TrichDB:TVAGG3_0140020"/>
<gene>
    <name evidence="5" type="ORF">TVAG_170870</name>
    <name evidence="4" type="ORF">TVAG_384220</name>
    <name evidence="6" type="ORF">TVAG_420630</name>
    <name evidence="2" type="ORF">TVAG_427730</name>
    <name evidence="1" type="ORF">TVAG_475430</name>
    <name evidence="3" type="ORF">TVAG_572470</name>
</gene>
<dbReference type="VEuPathDB" id="TrichDB:TVAGG3_0051910"/>
<evidence type="ECO:0000313" key="3">
    <source>
        <dbReference type="EMBL" id="EAX74938.1"/>
    </source>
</evidence>
<name>A2GNP9_TRIV3</name>
<dbReference type="VEuPathDB" id="TrichDB:TVAGG3_0051490"/>
<evidence type="ECO:0000313" key="4">
    <source>
        <dbReference type="EMBL" id="EAX79787.1"/>
    </source>
</evidence>
<dbReference type="VEuPathDB" id="TrichDB:TVAGG3_0140120"/>
<dbReference type="VEuPathDB" id="TrichDB:TVAGG3_0016140"/>
<dbReference type="VEuPathDB" id="TrichDB:TVAGG3_0139460"/>
<dbReference type="VEuPathDB" id="TrichDB:TVAGG3_0138880"/>
<sequence>MERDDSITAELRHTIAENVWTTTCNGGEPSYLSEVELLDFYGEINQRAKGLACEKVIEAYQIAYELLEYRYSRALYLAGLVHPDEFPTRGKRIVYFARSISPLKIMVKQSLL</sequence>
<dbReference type="VEuPathDB" id="TrichDB:TVAGG3_0139670"/>
<accession>A2GNP9</accession>
<dbReference type="VEuPathDB" id="TrichDB:TVAGG3_0053150"/>
<dbReference type="EMBL" id="DS127274">
    <property type="protein sequence ID" value="EAX74938.1"/>
    <property type="molecule type" value="Genomic_DNA"/>
</dbReference>
<dbReference type="VEuPathDB" id="TrichDB:TVAGG3_0140430"/>
<dbReference type="VEuPathDB" id="TrichDB:TVAGG3_0140380"/>
<dbReference type="VEuPathDB" id="TrichDB:TVAGG3_0052620"/>
<dbReference type="EMBL" id="DS128008">
    <property type="protein sequence ID" value="EAX74529.1"/>
    <property type="molecule type" value="Genomic_DNA"/>
</dbReference>
<dbReference type="VEuPathDB" id="TrichDB:TVAGG3_0052930"/>
<dbReference type="RefSeq" id="XP_001279642.1">
    <property type="nucleotide sequence ID" value="XM_001279641.1"/>
</dbReference>
<dbReference type="VEuPathDB" id="TrichDB:TVAGG3_0051620"/>
<dbReference type="VEuPathDB" id="TrichDB:TVAGG3_0052670"/>
<dbReference type="VEuPathDB" id="TrichDB:TVAGG3_0139790"/>
<evidence type="ECO:0000313" key="1">
    <source>
        <dbReference type="EMBL" id="EAX66712.1"/>
    </source>
</evidence>
<dbReference type="Proteomes" id="UP000001542">
    <property type="component" value="Unassembled WGS sequence"/>
</dbReference>
<dbReference type="EMBL" id="DS145385">
    <property type="protein sequence ID" value="EAX66712.1"/>
    <property type="molecule type" value="Genomic_DNA"/>
</dbReference>
<keyword evidence="7" id="KW-1185">Reference proteome</keyword>
<dbReference type="VEuPathDB" id="TrichDB:TVAGG3_0051740"/>
<dbReference type="VEuPathDB" id="TrichDB:TVAGG3_0137950"/>
<dbReference type="VEuPathDB" id="TrichDB:TVAGG3_0137870"/>
<dbReference type="VEuPathDB" id="TrichDB:TVAGG3_0052750"/>
<dbReference type="VEuPathDB" id="TrichDB:TVAGG3_0137630"/>
<dbReference type="VEuPathDB" id="TrichDB:TVAGG3_0139550"/>
<dbReference type="VEuPathDB" id="TrichDB:TVAGG3_0052410"/>
<dbReference type="VEuPathDB" id="TrichDB:TVAGG3_0051950"/>
<dbReference type="VEuPathDB" id="TrichDB:TVAGG3_0053070"/>
<dbReference type="VEuPathDB" id="TrichDB:TVAGG3_0140070"/>
<dbReference type="VEuPathDB" id="TrichDB:TVAGG3_0052520"/>
<dbReference type="VEuPathDB" id="TrichDB:TVAGG3_0052360"/>
<evidence type="ECO:0000313" key="2">
    <source>
        <dbReference type="EMBL" id="EAX74529.1"/>
    </source>
</evidence>
<dbReference type="KEGG" id="tva:4738134"/>
<dbReference type="VEuPathDB" id="TrichDB:TVAGG3_0138740"/>
<dbReference type="VEuPathDB" id="TrichDB:TVAGG3_0443220"/>
<dbReference type="VEuPathDB" id="TrichDB:TVAGG3_0052800"/>
<dbReference type="VEuPathDB" id="TrichDB:TVAGG3_0052200"/>
<dbReference type="VEuPathDB" id="TrichDB:TVAGG3_0052150"/>
<dbReference type="VEuPathDB" id="TrichDB:TVAGG3_0051360"/>
<dbReference type="VEuPathDB" id="TrichDB:TVAGG3_0137820"/>
<dbReference type="VEuPathDB" id="TrichDB:TVAGG3_1073650"/>
<dbReference type="VEuPathDB" id="TrichDB:TVAGG3_0137680"/>
<dbReference type="VEuPathDB" id="TrichDB:TVAG_420630"/>
<reference evidence="6" key="1">
    <citation type="submission" date="2006-10" db="EMBL/GenBank/DDBJ databases">
        <authorList>
            <person name="Amadeo P."/>
            <person name="Zhao Q."/>
            <person name="Wortman J."/>
            <person name="Fraser-Liggett C."/>
            <person name="Carlton J."/>
        </authorList>
    </citation>
    <scope>NUCLEOTIDE SEQUENCE</scope>
    <source>
        <strain evidence="6">G3</strain>
    </source>
</reference>
<dbReference type="VEuPathDB" id="TrichDB:TVAGG3_0139220"/>
<reference evidence="6" key="2">
    <citation type="journal article" date="2007" name="Science">
        <title>Draft genome sequence of the sexually transmitted pathogen Trichomonas vaginalis.</title>
        <authorList>
            <person name="Carlton J.M."/>
            <person name="Hirt R.P."/>
            <person name="Silva J.C."/>
            <person name="Delcher A.L."/>
            <person name="Schatz M."/>
            <person name="Zhao Q."/>
            <person name="Wortman J.R."/>
            <person name="Bidwell S.L."/>
            <person name="Alsmark U.C.M."/>
            <person name="Besteiro S."/>
            <person name="Sicheritz-Ponten T."/>
            <person name="Noel C.J."/>
            <person name="Dacks J.B."/>
            <person name="Foster P.G."/>
            <person name="Simillion C."/>
            <person name="Van de Peer Y."/>
            <person name="Miranda-Saavedra D."/>
            <person name="Barton G.J."/>
            <person name="Westrop G.D."/>
            <person name="Mueller S."/>
            <person name="Dessi D."/>
            <person name="Fiori P.L."/>
            <person name="Ren Q."/>
            <person name="Paulsen I."/>
            <person name="Zhang H."/>
            <person name="Bastida-Corcuera F.D."/>
            <person name="Simoes-Barbosa A."/>
            <person name="Brown M.T."/>
            <person name="Hayes R.D."/>
            <person name="Mukherjee M."/>
            <person name="Okumura C.Y."/>
            <person name="Schneider R."/>
            <person name="Smith A.J."/>
            <person name="Vanacova S."/>
            <person name="Villalvazo M."/>
            <person name="Haas B.J."/>
            <person name="Pertea M."/>
            <person name="Feldblyum T.V."/>
            <person name="Utterback T.R."/>
            <person name="Shu C.L."/>
            <person name="Osoegawa K."/>
            <person name="de Jong P.J."/>
            <person name="Hrdy I."/>
            <person name="Horvathova L."/>
            <person name="Zubacova Z."/>
            <person name="Dolezal P."/>
            <person name="Malik S.B."/>
            <person name="Logsdon J.M. Jr."/>
            <person name="Henze K."/>
            <person name="Gupta A."/>
            <person name="Wang C.C."/>
            <person name="Dunne R.L."/>
            <person name="Upcroft J.A."/>
            <person name="Upcroft P."/>
            <person name="White O."/>
            <person name="Salzberg S.L."/>
            <person name="Tang P."/>
            <person name="Chiu C.-H."/>
            <person name="Lee Y.-S."/>
            <person name="Embley T.M."/>
            <person name="Coombs G.H."/>
            <person name="Mottram J.C."/>
            <person name="Tachezy J."/>
            <person name="Fraser-Liggett C.M."/>
            <person name="Johnson P.J."/>
        </authorList>
    </citation>
    <scope>NUCLEOTIDE SEQUENCE [LARGE SCALE GENOMIC DNA]</scope>
    <source>
        <strain evidence="6">G3</strain>
    </source>
</reference>
<dbReference type="EMBL" id="DS118450">
    <property type="protein sequence ID" value="EAX80687.1"/>
    <property type="molecule type" value="Genomic_DNA"/>
</dbReference>
<dbReference type="VEuPathDB" id="TrichDB:TVAGG3_0140330"/>
<dbReference type="KEGG" id="tva:4723955"/>
<dbReference type="VEuPathDB" id="TrichDB:TVAGG3_0052100"/>
<dbReference type="VEuPathDB" id="TrichDB:TVAGG3_0138000"/>
<evidence type="ECO:0000313" key="5">
    <source>
        <dbReference type="EMBL" id="EAX80687.1"/>
    </source>
</evidence>
<protein>
    <submittedName>
        <fullName evidence="6">Uncharacterized protein</fullName>
    </submittedName>
</protein>
<dbReference type="VEuPathDB" id="TrichDB:TVAGG3_0052880"/>
<dbReference type="VEuPathDB" id="TrichDB:TVAGG3_0139920"/>
<dbReference type="VEuPathDB" id="TrichDB:TVAGG3_0139270"/>
<dbReference type="VEuPathDB" id="TrichDB:TVAGG3_0137530"/>
<dbReference type="VEuPathDB" id="TrichDB:TVAGG3_0139970"/>
<evidence type="ECO:0000313" key="6">
    <source>
        <dbReference type="EMBL" id="EAX81218.1"/>
    </source>
</evidence>
<dbReference type="VEuPathDB" id="TrichDB:TVAGG3_0139180"/>
<dbReference type="VEuPathDB" id="TrichDB:TVAGG3_0016200"/>
<dbReference type="VEuPathDB" id="TrichDB:TVAGG3_0140220"/>
<dbReference type="VEuPathDB" id="TrichDB:TVAGG3_0139720"/>
<dbReference type="VEuPathDB" id="TrichDB:TVAGG3_0138550"/>
<dbReference type="VEuPathDB" id="TrichDB:TVAGG3_0139510"/>
<dbReference type="VEuPathDB" id="TrichDB:TVAGG3_0052980"/>
<dbReference type="VEuPathDB" id="TrichDB:TVAGG3_0016130"/>
<dbReference type="VEuPathDB" id="TrichDB:TVAGG3_0052050"/>
<dbReference type="RefSeq" id="XP_001294148.1">
    <property type="nucleotide sequence ID" value="XM_001294147.1"/>
</dbReference>
<dbReference type="EMBL" id="DS117845">
    <property type="protein sequence ID" value="EAX81218.1"/>
    <property type="molecule type" value="Genomic_DNA"/>
</dbReference>
<dbReference type="VEuPathDB" id="TrichDB:TVAGG3_0137890"/>
<dbReference type="VEuPathDB" id="TrichDB:TVAGG3_0139860"/>
<dbReference type="VEuPathDB" id="TrichDB:TVAGG3_0052480"/>
<dbReference type="VEuPathDB" id="TrichDB:TVAGG3_0053200"/>
<dbReference type="VEuPathDB" id="TrichDB:TVAGG3_0139080"/>
<dbReference type="VEuPathDB" id="TrichDB:TVAGG3_0052720"/>
<dbReference type="KEGG" id="tva:4738842"/>
<dbReference type="VEuPathDB" id="TrichDB:TVAGG3_0138420"/>
<dbReference type="VEuPathDB" id="TrichDB:TVAGG3_0138070"/>
<dbReference type="VEuPathDB" id="TrichDB:TVAGG3_0052000"/>
<dbReference type="VEuPathDB" id="TrichDB:TVAGG3_0052310"/>
<organism evidence="6 7">
    <name type="scientific">Trichomonas vaginalis (strain ATCC PRA-98 / G3)</name>
    <dbReference type="NCBI Taxonomy" id="412133"/>
    <lineage>
        <taxon>Eukaryota</taxon>
        <taxon>Metamonada</taxon>
        <taxon>Parabasalia</taxon>
        <taxon>Trichomonadida</taxon>
        <taxon>Trichomonadidae</taxon>
        <taxon>Trichomonas</taxon>
    </lineage>
</organism>
<dbReference type="VEuPathDB" id="TrichDB:TVAGG3_0052250"/>
<dbReference type="VEuPathDB" id="TrichDB:TVAGG3_0138240"/>
<dbReference type="VEuPathDB" id="TrichDB:TVAGG3_0138290"/>
<dbReference type="VEuPathDB" id="TrichDB:TVAGG3_0140170"/>
<dbReference type="VEuPathDB" id="TrichDB:TVAGG3_0137780"/>
<dbReference type="VEuPathDB" id="TrichDB:TVAGG3_0138120"/>
<dbReference type="VEuPathDB" id="TrichDB:TVAGG3_0138650"/>
<dbReference type="VEuPathDB" id="TrichDB:TVAGG3_0053030"/>